<evidence type="ECO:0000313" key="2">
    <source>
        <dbReference type="Proteomes" id="UP000287171"/>
    </source>
</evidence>
<dbReference type="AlphaFoldDB" id="A0A402BJD9"/>
<proteinExistence type="predicted"/>
<dbReference type="EMBL" id="BIFT01000002">
    <property type="protein sequence ID" value="GCE31462.1"/>
    <property type="molecule type" value="Genomic_DNA"/>
</dbReference>
<accession>A0A402BJD9</accession>
<evidence type="ECO:0000313" key="1">
    <source>
        <dbReference type="EMBL" id="GCE31462.1"/>
    </source>
</evidence>
<dbReference type="OrthoDB" id="10006857at2"/>
<comment type="caution">
    <text evidence="1">The sequence shown here is derived from an EMBL/GenBank/DDBJ whole genome shotgun (WGS) entry which is preliminary data.</text>
</comment>
<gene>
    <name evidence="1" type="ORF">KDA_69460</name>
</gene>
<dbReference type="RefSeq" id="WP_126631428.1">
    <property type="nucleotide sequence ID" value="NZ_BIFT01000002.1"/>
</dbReference>
<name>A0A402BJD9_9CHLR</name>
<keyword evidence="2" id="KW-1185">Reference proteome</keyword>
<dbReference type="Proteomes" id="UP000287171">
    <property type="component" value="Unassembled WGS sequence"/>
</dbReference>
<sequence length="67" mass="7766">MPVRKKTFINNNVTNTRKNINQAVQDTQEIERLTNLLPIDDEKATALLSMLMVENHKILRLSLLESF</sequence>
<organism evidence="1 2">
    <name type="scientific">Dictyobacter alpinus</name>
    <dbReference type="NCBI Taxonomy" id="2014873"/>
    <lineage>
        <taxon>Bacteria</taxon>
        <taxon>Bacillati</taxon>
        <taxon>Chloroflexota</taxon>
        <taxon>Ktedonobacteria</taxon>
        <taxon>Ktedonobacterales</taxon>
        <taxon>Dictyobacteraceae</taxon>
        <taxon>Dictyobacter</taxon>
    </lineage>
</organism>
<protein>
    <submittedName>
        <fullName evidence="1">Uncharacterized protein</fullName>
    </submittedName>
</protein>
<reference evidence="2" key="1">
    <citation type="submission" date="2018-12" db="EMBL/GenBank/DDBJ databases">
        <title>Tengunoibacter tsumagoiensis gen. nov., sp. nov., Dictyobacter kobayashii sp. nov., D. alpinus sp. nov., and D. joshuensis sp. nov. and description of Dictyobacteraceae fam. nov. within the order Ktedonobacterales isolated from Tengu-no-mugimeshi.</title>
        <authorList>
            <person name="Wang C.M."/>
            <person name="Zheng Y."/>
            <person name="Sakai Y."/>
            <person name="Toyoda A."/>
            <person name="Minakuchi Y."/>
            <person name="Abe K."/>
            <person name="Yokota A."/>
            <person name="Yabe S."/>
        </authorList>
    </citation>
    <scope>NUCLEOTIDE SEQUENCE [LARGE SCALE GENOMIC DNA]</scope>
    <source>
        <strain evidence="2">Uno16</strain>
    </source>
</reference>